<dbReference type="EMBL" id="JAHKSW010000010">
    <property type="protein sequence ID" value="KAG7327110.1"/>
    <property type="molecule type" value="Genomic_DNA"/>
</dbReference>
<evidence type="ECO:0000256" key="7">
    <source>
        <dbReference type="SAM" id="MobiDB-lite"/>
    </source>
</evidence>
<dbReference type="SUPFAM" id="SSF56112">
    <property type="entry name" value="Protein kinase-like (PK-like)"/>
    <property type="match status" value="1"/>
</dbReference>
<keyword evidence="2" id="KW-0808">Transferase</keyword>
<dbReference type="Pfam" id="PF00069">
    <property type="entry name" value="Pkinase"/>
    <property type="match status" value="1"/>
</dbReference>
<name>A0A9D3SKM7_9TELE</name>
<protein>
    <recommendedName>
        <fullName evidence="8">Protein kinase domain-containing protein</fullName>
    </recommendedName>
</protein>
<evidence type="ECO:0000313" key="9">
    <source>
        <dbReference type="EMBL" id="KAG7327110.1"/>
    </source>
</evidence>
<evidence type="ECO:0000256" key="1">
    <source>
        <dbReference type="ARBA" id="ARBA00022527"/>
    </source>
</evidence>
<sequence length="631" mass="70281">MATQWTRVNSAEKKVPHTRLKDEADIQQIYSIGRKLGQGSFGVVYEATHMETQKKWAIKKVNKEKAGSSGVKLLEREVNILKQVNHKHIIHLEEVLETPERMYLVVDLCEGGELKKLLQKNKRFSEEETRHIIRSLAEATVYLHKLDIVHRDLKLENILVDSYHHSNDHTMINIKITDFGLSVQKGGVRSGNMLQTTCGTPKYMAPEVINGHEYSQQCDMWSIGVIMYMLLSGELPFRSSSEEHLSEMIKKGELNFWAPVWDTVSDAAKAVLSCLLKVDPAHRITASELLHNSWVTGDMSTTASPTNVLLMMRQFRNAPEDGESEEVSEGMCSLSLSCSQDSVVESVASSEPPSAPVQTLSLNSNKKPSTSSKQKKKKSSSSSGDSVKKSSSLGQCMLQSITGNKQTSTKRHDQPDKQESTSKTCAPKPFTINDGHAHSSTSHSPNSRAKKIRTQECKVSTLCRGRGAGFFSSEHQHAGNVSCDLYVQTLCPGEAVLLLANVTGFLSEFLIHHRAAAIHPSSTDTPNSFSQTHYCDQLKQTAGRSGRLPSGRNEARRKQEQHMLLNTSVNQTQHAAELRQGLISRYEGGRCSFRATKSQGSSETLCRTLLMNESRKTSFKRTNQITRFQIH</sequence>
<dbReference type="InterPro" id="IPR000719">
    <property type="entry name" value="Prot_kinase_dom"/>
</dbReference>
<dbReference type="InterPro" id="IPR008271">
    <property type="entry name" value="Ser/Thr_kinase_AS"/>
</dbReference>
<dbReference type="GO" id="GO:0005524">
    <property type="term" value="F:ATP binding"/>
    <property type="evidence" value="ECO:0007669"/>
    <property type="project" value="UniProtKB-UniRule"/>
</dbReference>
<evidence type="ECO:0000256" key="4">
    <source>
        <dbReference type="ARBA" id="ARBA00022777"/>
    </source>
</evidence>
<dbReference type="Gene3D" id="1.10.510.10">
    <property type="entry name" value="Transferase(Phosphotransferase) domain 1"/>
    <property type="match status" value="1"/>
</dbReference>
<dbReference type="FunFam" id="3.30.200.20:FF:000315">
    <property type="entry name" value="Calcium-dependent protein kinase 3"/>
    <property type="match status" value="1"/>
</dbReference>
<dbReference type="InterPro" id="IPR017441">
    <property type="entry name" value="Protein_kinase_ATP_BS"/>
</dbReference>
<dbReference type="Proteomes" id="UP000824219">
    <property type="component" value="Linkage Group LG10"/>
</dbReference>
<evidence type="ECO:0000313" key="10">
    <source>
        <dbReference type="Proteomes" id="UP000824219"/>
    </source>
</evidence>
<dbReference type="PANTHER" id="PTHR24347">
    <property type="entry name" value="SERINE/THREONINE-PROTEIN KINASE"/>
    <property type="match status" value="1"/>
</dbReference>
<gene>
    <name evidence="9" type="ORF">KOW79_008716</name>
</gene>
<feature type="binding site" evidence="6">
    <location>
        <position position="60"/>
    </location>
    <ligand>
        <name>ATP</name>
        <dbReference type="ChEBI" id="CHEBI:30616"/>
    </ligand>
</feature>
<organism evidence="9 10">
    <name type="scientific">Hemibagrus wyckioides</name>
    <dbReference type="NCBI Taxonomy" id="337641"/>
    <lineage>
        <taxon>Eukaryota</taxon>
        <taxon>Metazoa</taxon>
        <taxon>Chordata</taxon>
        <taxon>Craniata</taxon>
        <taxon>Vertebrata</taxon>
        <taxon>Euteleostomi</taxon>
        <taxon>Actinopterygii</taxon>
        <taxon>Neopterygii</taxon>
        <taxon>Teleostei</taxon>
        <taxon>Ostariophysi</taxon>
        <taxon>Siluriformes</taxon>
        <taxon>Bagridae</taxon>
        <taxon>Hemibagrus</taxon>
    </lineage>
</organism>
<dbReference type="SMART" id="SM00220">
    <property type="entry name" value="S_TKc"/>
    <property type="match status" value="1"/>
</dbReference>
<keyword evidence="5 6" id="KW-0067">ATP-binding</keyword>
<feature type="domain" description="Protein kinase" evidence="8">
    <location>
        <begin position="30"/>
        <end position="295"/>
    </location>
</feature>
<comment type="caution">
    <text evidence="9">The sequence shown here is derived from an EMBL/GenBank/DDBJ whole genome shotgun (WGS) entry which is preliminary data.</text>
</comment>
<keyword evidence="1" id="KW-0723">Serine/threonine-protein kinase</keyword>
<dbReference type="PROSITE" id="PS50011">
    <property type="entry name" value="PROTEIN_KINASE_DOM"/>
    <property type="match status" value="1"/>
</dbReference>
<evidence type="ECO:0000256" key="6">
    <source>
        <dbReference type="PROSITE-ProRule" id="PRU10141"/>
    </source>
</evidence>
<keyword evidence="3 6" id="KW-0547">Nucleotide-binding</keyword>
<dbReference type="OrthoDB" id="541276at2759"/>
<keyword evidence="4" id="KW-0418">Kinase</keyword>
<dbReference type="FunFam" id="1.10.510.10:FF:000571">
    <property type="entry name" value="Maternal embryonic leucine zipper kinase"/>
    <property type="match status" value="1"/>
</dbReference>
<dbReference type="PROSITE" id="PS00107">
    <property type="entry name" value="PROTEIN_KINASE_ATP"/>
    <property type="match status" value="1"/>
</dbReference>
<reference evidence="9 10" key="1">
    <citation type="submission" date="2021-06" db="EMBL/GenBank/DDBJ databases">
        <title>Chromosome-level genome assembly of the red-tail catfish (Hemibagrus wyckioides).</title>
        <authorList>
            <person name="Shao F."/>
        </authorList>
    </citation>
    <scope>NUCLEOTIDE SEQUENCE [LARGE SCALE GENOMIC DNA]</scope>
    <source>
        <strain evidence="9">EC202008001</strain>
        <tissue evidence="9">Blood</tissue>
    </source>
</reference>
<dbReference type="AlphaFoldDB" id="A0A9D3SKM7"/>
<evidence type="ECO:0000256" key="5">
    <source>
        <dbReference type="ARBA" id="ARBA00022840"/>
    </source>
</evidence>
<feature type="compositionally biased region" description="Polar residues" evidence="7">
    <location>
        <begin position="438"/>
        <end position="447"/>
    </location>
</feature>
<feature type="region of interest" description="Disordered" evidence="7">
    <location>
        <begin position="344"/>
        <end position="452"/>
    </location>
</feature>
<evidence type="ECO:0000256" key="3">
    <source>
        <dbReference type="ARBA" id="ARBA00022741"/>
    </source>
</evidence>
<evidence type="ECO:0000259" key="8">
    <source>
        <dbReference type="PROSITE" id="PS50011"/>
    </source>
</evidence>
<evidence type="ECO:0000256" key="2">
    <source>
        <dbReference type="ARBA" id="ARBA00022679"/>
    </source>
</evidence>
<accession>A0A9D3SKM7</accession>
<dbReference type="GO" id="GO:0004674">
    <property type="term" value="F:protein serine/threonine kinase activity"/>
    <property type="evidence" value="ECO:0007669"/>
    <property type="project" value="UniProtKB-KW"/>
</dbReference>
<proteinExistence type="predicted"/>
<feature type="compositionally biased region" description="Basic and acidic residues" evidence="7">
    <location>
        <begin position="410"/>
        <end position="420"/>
    </location>
</feature>
<dbReference type="PROSITE" id="PS00108">
    <property type="entry name" value="PROTEIN_KINASE_ST"/>
    <property type="match status" value="1"/>
</dbReference>
<feature type="compositionally biased region" description="Low complexity" evidence="7">
    <location>
        <begin position="380"/>
        <end position="392"/>
    </location>
</feature>
<keyword evidence="10" id="KW-1185">Reference proteome</keyword>
<dbReference type="InterPro" id="IPR011009">
    <property type="entry name" value="Kinase-like_dom_sf"/>
</dbReference>
<feature type="compositionally biased region" description="Polar residues" evidence="7">
    <location>
        <begin position="393"/>
        <end position="407"/>
    </location>
</feature>